<reference evidence="13 14" key="1">
    <citation type="journal article" date="2016" name="Nat. Commun.">
        <title>Thousands of microbial genomes shed light on interconnected biogeochemical processes in an aquifer system.</title>
        <authorList>
            <person name="Anantharaman K."/>
            <person name="Brown C.T."/>
            <person name="Hug L.A."/>
            <person name="Sharon I."/>
            <person name="Castelle C.J."/>
            <person name="Probst A.J."/>
            <person name="Thomas B.C."/>
            <person name="Singh A."/>
            <person name="Wilkins M.J."/>
            <person name="Karaoz U."/>
            <person name="Brodie E.L."/>
            <person name="Williams K.H."/>
            <person name="Hubbard S.S."/>
            <person name="Banfield J.F."/>
        </authorList>
    </citation>
    <scope>NUCLEOTIDE SEQUENCE [LARGE SCALE GENOMIC DNA]</scope>
</reference>
<dbReference type="GO" id="GO:0035999">
    <property type="term" value="P:tetrahydrofolate interconversion"/>
    <property type="evidence" value="ECO:0007669"/>
    <property type="project" value="UniProtKB-UniPathway"/>
</dbReference>
<dbReference type="GO" id="GO:0106312">
    <property type="term" value="F:methylenetetrahydrofolate reductase (NADH) activity"/>
    <property type="evidence" value="ECO:0007669"/>
    <property type="project" value="UniProtKB-EC"/>
</dbReference>
<evidence type="ECO:0000256" key="2">
    <source>
        <dbReference type="ARBA" id="ARBA00004777"/>
    </source>
</evidence>
<dbReference type="AlphaFoldDB" id="A0A1F4Q2K0"/>
<accession>A0A1F4Q2K0</accession>
<dbReference type="EC" id="1.5.1.54" evidence="12"/>
<evidence type="ECO:0000256" key="10">
    <source>
        <dbReference type="ARBA" id="ARBA00034478"/>
    </source>
</evidence>
<evidence type="ECO:0000256" key="3">
    <source>
        <dbReference type="ARBA" id="ARBA00006743"/>
    </source>
</evidence>
<evidence type="ECO:0000256" key="5">
    <source>
        <dbReference type="ARBA" id="ARBA00022630"/>
    </source>
</evidence>
<dbReference type="InterPro" id="IPR004620">
    <property type="entry name" value="MTHF_reductase_bac"/>
</dbReference>
<evidence type="ECO:0000256" key="4">
    <source>
        <dbReference type="ARBA" id="ARBA00022605"/>
    </source>
</evidence>
<name>A0A1F4Q2K0_UNCSA</name>
<keyword evidence="8" id="KW-0520">NAD</keyword>
<evidence type="ECO:0000313" key="13">
    <source>
        <dbReference type="EMBL" id="OGB90168.1"/>
    </source>
</evidence>
<dbReference type="InterPro" id="IPR003171">
    <property type="entry name" value="Mehydrof_redctse-like"/>
</dbReference>
<dbReference type="Pfam" id="PF02219">
    <property type="entry name" value="MTHFR"/>
    <property type="match status" value="1"/>
</dbReference>
<evidence type="ECO:0000256" key="8">
    <source>
        <dbReference type="ARBA" id="ARBA00023027"/>
    </source>
</evidence>
<dbReference type="NCBIfam" id="TIGR00676">
    <property type="entry name" value="fadh2"/>
    <property type="match status" value="1"/>
</dbReference>
<keyword evidence="4" id="KW-0028">Amino-acid biosynthesis</keyword>
<comment type="pathway">
    <text evidence="2 12">One-carbon metabolism; tetrahydrofolate interconversion.</text>
</comment>
<evidence type="ECO:0000256" key="9">
    <source>
        <dbReference type="ARBA" id="ARBA00023167"/>
    </source>
</evidence>
<dbReference type="GO" id="GO:0009086">
    <property type="term" value="P:methionine biosynthetic process"/>
    <property type="evidence" value="ECO:0007669"/>
    <property type="project" value="UniProtKB-KW"/>
</dbReference>
<evidence type="ECO:0000256" key="11">
    <source>
        <dbReference type="ARBA" id="ARBA00048628"/>
    </source>
</evidence>
<keyword evidence="5 12" id="KW-0285">Flavoprotein</keyword>
<dbReference type="EMBL" id="METM01000014">
    <property type="protein sequence ID" value="OGB90168.1"/>
    <property type="molecule type" value="Genomic_DNA"/>
</dbReference>
<evidence type="ECO:0000256" key="6">
    <source>
        <dbReference type="ARBA" id="ARBA00022827"/>
    </source>
</evidence>
<comment type="cofactor">
    <cofactor evidence="1 12">
        <name>FAD</name>
        <dbReference type="ChEBI" id="CHEBI:57692"/>
    </cofactor>
</comment>
<dbReference type="SUPFAM" id="SSF51730">
    <property type="entry name" value="FAD-linked oxidoreductase"/>
    <property type="match status" value="1"/>
</dbReference>
<sequence length="281" mass="31158">MKVTEAFKKAAPALSFEFFPPKTPEQEEHLFDVIGKLKAFKPDFVSVTYGAMGTTREKTFHWVETIKNKFKIEPVAHLTCVAASKKDIAGQLDQLDKIGIENILALRGDPPEGTTEFVPPADGFKFARDLIRLIKEKKPGFCLGAAAFPENTASLAYLKEKIEAGAEYAITQLFFDNRYYFEYVEKARKAGLSIPIVPGLMTITNLKQIKRLTKVCGATIPEPLLKKLEALDGDTEAIHKLGAEHTLAQARELIKAGAPGLHFFVMNQAEPIAQILKQLAR</sequence>
<comment type="catalytic activity">
    <reaction evidence="11">
        <text>(6S)-5-methyl-5,6,7,8-tetrahydrofolate + NAD(+) = (6R)-5,10-methylene-5,6,7,8-tetrahydrofolate + NADH + H(+)</text>
        <dbReference type="Rhea" id="RHEA:19821"/>
        <dbReference type="ChEBI" id="CHEBI:15378"/>
        <dbReference type="ChEBI" id="CHEBI:15636"/>
        <dbReference type="ChEBI" id="CHEBI:18608"/>
        <dbReference type="ChEBI" id="CHEBI:57540"/>
        <dbReference type="ChEBI" id="CHEBI:57945"/>
        <dbReference type="EC" id="1.5.1.54"/>
    </reaction>
    <physiologicalReaction direction="right-to-left" evidence="11">
        <dbReference type="Rhea" id="RHEA:19823"/>
    </physiologicalReaction>
</comment>
<dbReference type="Proteomes" id="UP000178724">
    <property type="component" value="Unassembled WGS sequence"/>
</dbReference>
<proteinExistence type="inferred from homology"/>
<protein>
    <recommendedName>
        <fullName evidence="12">Methylenetetrahydrofolate reductase</fullName>
        <ecNumber evidence="12">1.5.1.54</ecNumber>
    </recommendedName>
</protein>
<comment type="caution">
    <text evidence="13">The sequence shown here is derived from an EMBL/GenBank/DDBJ whole genome shotgun (WGS) entry which is preliminary data.</text>
</comment>
<dbReference type="CDD" id="cd00537">
    <property type="entry name" value="MTHFR"/>
    <property type="match status" value="1"/>
</dbReference>
<dbReference type="InterPro" id="IPR029041">
    <property type="entry name" value="FAD-linked_oxidoreductase-like"/>
</dbReference>
<dbReference type="Gene3D" id="3.20.20.220">
    <property type="match status" value="1"/>
</dbReference>
<evidence type="ECO:0000256" key="1">
    <source>
        <dbReference type="ARBA" id="ARBA00001974"/>
    </source>
</evidence>
<evidence type="ECO:0000256" key="7">
    <source>
        <dbReference type="ARBA" id="ARBA00023002"/>
    </source>
</evidence>
<evidence type="ECO:0000313" key="14">
    <source>
        <dbReference type="Proteomes" id="UP000178724"/>
    </source>
</evidence>
<dbReference type="PANTHER" id="PTHR45754:SF3">
    <property type="entry name" value="METHYLENETETRAHYDROFOLATE REDUCTASE (NADPH)"/>
    <property type="match status" value="1"/>
</dbReference>
<comment type="similarity">
    <text evidence="3 12">Belongs to the methylenetetrahydrofolate reductase family.</text>
</comment>
<keyword evidence="6 12" id="KW-0274">FAD</keyword>
<gene>
    <name evidence="13" type="ORF">A2625_04215</name>
</gene>
<evidence type="ECO:0000256" key="12">
    <source>
        <dbReference type="RuleBase" id="RU003862"/>
    </source>
</evidence>
<comment type="pathway">
    <text evidence="10">Amino-acid biosynthesis; L-methionine biosynthesis via de novo pathway.</text>
</comment>
<dbReference type="GO" id="GO:0005829">
    <property type="term" value="C:cytosol"/>
    <property type="evidence" value="ECO:0007669"/>
    <property type="project" value="InterPro"/>
</dbReference>
<dbReference type="PANTHER" id="PTHR45754">
    <property type="entry name" value="METHYLENETETRAHYDROFOLATE REDUCTASE"/>
    <property type="match status" value="1"/>
</dbReference>
<keyword evidence="7 12" id="KW-0560">Oxidoreductase</keyword>
<keyword evidence="9" id="KW-0486">Methionine biosynthesis</keyword>
<dbReference type="UniPathway" id="UPA00193"/>
<dbReference type="GO" id="GO:0071949">
    <property type="term" value="F:FAD binding"/>
    <property type="evidence" value="ECO:0007669"/>
    <property type="project" value="TreeGrafter"/>
</dbReference>
<organism evidence="13 14">
    <name type="scientific">candidate division WOR-1 bacterium RIFCSPHIGHO2_01_FULL_53_15</name>
    <dbReference type="NCBI Taxonomy" id="1802564"/>
    <lineage>
        <taxon>Bacteria</taxon>
        <taxon>Bacillati</taxon>
        <taxon>Saganbacteria</taxon>
    </lineage>
</organism>